<proteinExistence type="predicted"/>
<dbReference type="AlphaFoldDB" id="A0A9D9DAW6"/>
<organism evidence="2 3">
    <name type="scientific">Candidatus Avisuccinivibrio stercorigallinarum</name>
    <dbReference type="NCBI Taxonomy" id="2840704"/>
    <lineage>
        <taxon>Bacteria</taxon>
        <taxon>Pseudomonadati</taxon>
        <taxon>Pseudomonadota</taxon>
        <taxon>Gammaproteobacteria</taxon>
        <taxon>Aeromonadales</taxon>
        <taxon>Succinivibrionaceae</taxon>
        <taxon>Succinivibrionaceae incertae sedis</taxon>
        <taxon>Candidatus Avisuccinivibrio</taxon>
    </lineage>
</organism>
<dbReference type="EMBL" id="JADINH010000028">
    <property type="protein sequence ID" value="MBO8415077.1"/>
    <property type="molecule type" value="Genomic_DNA"/>
</dbReference>
<comment type="caution">
    <text evidence="2">The sequence shown here is derived from an EMBL/GenBank/DDBJ whole genome shotgun (WGS) entry which is preliminary data.</text>
</comment>
<evidence type="ECO:0000256" key="1">
    <source>
        <dbReference type="SAM" id="Phobius"/>
    </source>
</evidence>
<feature type="transmembrane region" description="Helical" evidence="1">
    <location>
        <begin position="35"/>
        <end position="57"/>
    </location>
</feature>
<keyword evidence="1" id="KW-0472">Membrane</keyword>
<keyword evidence="1" id="KW-0812">Transmembrane</keyword>
<reference evidence="2" key="2">
    <citation type="journal article" date="2021" name="PeerJ">
        <title>Extensive microbial diversity within the chicken gut microbiome revealed by metagenomics and culture.</title>
        <authorList>
            <person name="Gilroy R."/>
            <person name="Ravi A."/>
            <person name="Getino M."/>
            <person name="Pursley I."/>
            <person name="Horton D.L."/>
            <person name="Alikhan N.F."/>
            <person name="Baker D."/>
            <person name="Gharbi K."/>
            <person name="Hall N."/>
            <person name="Watson M."/>
            <person name="Adriaenssens E.M."/>
            <person name="Foster-Nyarko E."/>
            <person name="Jarju S."/>
            <person name="Secka A."/>
            <person name="Antonio M."/>
            <person name="Oren A."/>
            <person name="Chaudhuri R.R."/>
            <person name="La Ragione R."/>
            <person name="Hildebrand F."/>
            <person name="Pallen M.J."/>
        </authorList>
    </citation>
    <scope>NUCLEOTIDE SEQUENCE</scope>
    <source>
        <strain evidence="2">17213</strain>
    </source>
</reference>
<reference evidence="2" key="1">
    <citation type="submission" date="2020-10" db="EMBL/GenBank/DDBJ databases">
        <authorList>
            <person name="Gilroy R."/>
        </authorList>
    </citation>
    <scope>NUCLEOTIDE SEQUENCE</scope>
    <source>
        <strain evidence="2">17213</strain>
    </source>
</reference>
<feature type="transmembrane region" description="Helical" evidence="1">
    <location>
        <begin position="77"/>
        <end position="96"/>
    </location>
</feature>
<evidence type="ECO:0000313" key="2">
    <source>
        <dbReference type="EMBL" id="MBO8415077.1"/>
    </source>
</evidence>
<feature type="transmembrane region" description="Helical" evidence="1">
    <location>
        <begin position="6"/>
        <end position="23"/>
    </location>
</feature>
<keyword evidence="1" id="KW-1133">Transmembrane helix</keyword>
<evidence type="ECO:0000313" key="3">
    <source>
        <dbReference type="Proteomes" id="UP000823631"/>
    </source>
</evidence>
<name>A0A9D9DAW6_9GAMM</name>
<gene>
    <name evidence="2" type="ORF">IAB19_01685</name>
</gene>
<accession>A0A9D9DAW6</accession>
<dbReference type="Proteomes" id="UP000823631">
    <property type="component" value="Unassembled WGS sequence"/>
</dbReference>
<protein>
    <submittedName>
        <fullName evidence="2">Uncharacterized protein</fullName>
    </submittedName>
</protein>
<sequence length="152" mass="17547">MSPLNLLLIIVLFAPAVPMIVRLRHCAAESCLRLGFGLFSGFLPFLLVFLPFCQWWSVETPQRCQTGSLPAKIFLRLGFRMLCGFLPFLLVFLPFYQWRVVDWQKDHCIARLERFLPKSSSTSSFGQICSFLPYLLARLPFYQRGLAEYACI</sequence>